<name>A0A9Q8P477_PASFU</name>
<keyword evidence="3" id="KW-1185">Reference proteome</keyword>
<dbReference type="OMA" id="DEERMCS"/>
<evidence type="ECO:0000313" key="3">
    <source>
        <dbReference type="Proteomes" id="UP000756132"/>
    </source>
</evidence>
<reference evidence="2" key="2">
    <citation type="journal article" date="2022" name="Microb. Genom.">
        <title>A chromosome-scale genome assembly of the tomato pathogen Cladosporium fulvum reveals a compartmentalized genome architecture and the presence of a dispensable chromosome.</title>
        <authorList>
            <person name="Zaccaron A.Z."/>
            <person name="Chen L.H."/>
            <person name="Samaras A."/>
            <person name="Stergiopoulos I."/>
        </authorList>
    </citation>
    <scope>NUCLEOTIDE SEQUENCE</scope>
    <source>
        <strain evidence="2">Race5_Kim</strain>
    </source>
</reference>
<evidence type="ECO:0000256" key="1">
    <source>
        <dbReference type="SAM" id="MobiDB-lite"/>
    </source>
</evidence>
<dbReference type="EMBL" id="CP090163">
    <property type="protein sequence ID" value="UJO12795.1"/>
    <property type="molecule type" value="Genomic_DNA"/>
</dbReference>
<dbReference type="OrthoDB" id="5391053at2759"/>
<gene>
    <name evidence="2" type="ORF">CLAFUR5_00012</name>
</gene>
<accession>A0A9Q8P477</accession>
<proteinExistence type="predicted"/>
<evidence type="ECO:0000313" key="2">
    <source>
        <dbReference type="EMBL" id="UJO12795.1"/>
    </source>
</evidence>
<dbReference type="Proteomes" id="UP000756132">
    <property type="component" value="Chromosome 1"/>
</dbReference>
<dbReference type="KEGG" id="ffu:CLAFUR5_00012"/>
<dbReference type="RefSeq" id="XP_047757161.1">
    <property type="nucleotide sequence ID" value="XM_047899160.1"/>
</dbReference>
<sequence>MAMLHELQTNSEELPPDDDDDSTSDGEDTNEDPTDLAANSDIDTVIHESPNPSDKKQEDLNRTYVIMRSFLRQAQAELEDRHEIFDRERAEFRKAQDAKNEPESITALDVDHIARTRELTQAVAEAEENFQQAKQAAFLAGVDLDESDLESGFVDRVDDGYRMSQEEDHEGVMDRDSVQRWLGRVEPQENPEQPTESVEIDD</sequence>
<feature type="compositionally biased region" description="Acidic residues" evidence="1">
    <location>
        <begin position="14"/>
        <end position="34"/>
    </location>
</feature>
<protein>
    <submittedName>
        <fullName evidence="2">Uncharacterized protein</fullName>
    </submittedName>
</protein>
<feature type="region of interest" description="Disordered" evidence="1">
    <location>
        <begin position="1"/>
        <end position="60"/>
    </location>
</feature>
<dbReference type="GeneID" id="71979890"/>
<dbReference type="AlphaFoldDB" id="A0A9Q8P477"/>
<organism evidence="2 3">
    <name type="scientific">Passalora fulva</name>
    <name type="common">Tomato leaf mold</name>
    <name type="synonym">Cladosporium fulvum</name>
    <dbReference type="NCBI Taxonomy" id="5499"/>
    <lineage>
        <taxon>Eukaryota</taxon>
        <taxon>Fungi</taxon>
        <taxon>Dikarya</taxon>
        <taxon>Ascomycota</taxon>
        <taxon>Pezizomycotina</taxon>
        <taxon>Dothideomycetes</taxon>
        <taxon>Dothideomycetidae</taxon>
        <taxon>Mycosphaerellales</taxon>
        <taxon>Mycosphaerellaceae</taxon>
        <taxon>Fulvia</taxon>
    </lineage>
</organism>
<reference evidence="2" key="1">
    <citation type="submission" date="2021-12" db="EMBL/GenBank/DDBJ databases">
        <authorList>
            <person name="Zaccaron A."/>
            <person name="Stergiopoulos I."/>
        </authorList>
    </citation>
    <scope>NUCLEOTIDE SEQUENCE</scope>
    <source>
        <strain evidence="2">Race5_Kim</strain>
    </source>
</reference>